<keyword evidence="3" id="KW-1185">Reference proteome</keyword>
<sequence>MARSINMLLMLVGCVILATAVLAEDSVSKKIEMQFFEHDGRDVLVFECMDKELCPAVESTMNTGQGHIYNNKVTATYDPESEQMGTVSGLYFATYPKKVTEVSSVKVGDTSLILRGRWSLDTQGNDLPQQELAIVGGTKGYAGAYGTLKYTKGKKTEAFLNSRFHDLSLSTTNYHNT</sequence>
<evidence type="ECO:0000313" key="2">
    <source>
        <dbReference type="EMBL" id="OAE29389.1"/>
    </source>
</evidence>
<organism evidence="2 3">
    <name type="scientific">Marchantia polymorpha subsp. ruderalis</name>
    <dbReference type="NCBI Taxonomy" id="1480154"/>
    <lineage>
        <taxon>Eukaryota</taxon>
        <taxon>Viridiplantae</taxon>
        <taxon>Streptophyta</taxon>
        <taxon>Embryophyta</taxon>
        <taxon>Marchantiophyta</taxon>
        <taxon>Marchantiopsida</taxon>
        <taxon>Marchantiidae</taxon>
        <taxon>Marchantiales</taxon>
        <taxon>Marchantiaceae</taxon>
        <taxon>Marchantia</taxon>
    </lineage>
</organism>
<reference evidence="2" key="1">
    <citation type="submission" date="2016-03" db="EMBL/GenBank/DDBJ databases">
        <title>Mechanisms controlling the formation of the plant cell surface in tip-growing cells are functionally conserved among land plants.</title>
        <authorList>
            <person name="Honkanen S."/>
            <person name="Jones V.A."/>
            <person name="Morieri G."/>
            <person name="Champion C."/>
            <person name="Hetherington A.J."/>
            <person name="Kelly S."/>
            <person name="Saint-Marcoux D."/>
            <person name="Proust H."/>
            <person name="Prescott H."/>
            <person name="Dolan L."/>
        </authorList>
    </citation>
    <scope>NUCLEOTIDE SEQUENCE [LARGE SCALE GENOMIC DNA]</scope>
    <source>
        <tissue evidence="2">Whole gametophyte</tissue>
    </source>
</reference>
<feature type="signal peptide" evidence="1">
    <location>
        <begin position="1"/>
        <end position="23"/>
    </location>
</feature>
<evidence type="ECO:0000256" key="1">
    <source>
        <dbReference type="SAM" id="SignalP"/>
    </source>
</evidence>
<evidence type="ECO:0000313" key="3">
    <source>
        <dbReference type="Proteomes" id="UP000077202"/>
    </source>
</evidence>
<dbReference type="InterPro" id="IPR044859">
    <property type="entry name" value="Allene_oxi_cyc_Dirigent"/>
</dbReference>
<dbReference type="Gene3D" id="2.40.480.10">
    <property type="entry name" value="Allene oxide cyclase-like"/>
    <property type="match status" value="1"/>
</dbReference>
<gene>
    <name evidence="2" type="ORF">AXG93_4831s1510</name>
</gene>
<keyword evidence="1" id="KW-0732">Signal</keyword>
<protein>
    <recommendedName>
        <fullName evidence="4">Dirigent protein</fullName>
    </recommendedName>
</protein>
<dbReference type="Proteomes" id="UP000077202">
    <property type="component" value="Unassembled WGS sequence"/>
</dbReference>
<feature type="chain" id="PRO_5008052334" description="Dirigent protein" evidence="1">
    <location>
        <begin position="24"/>
        <end position="177"/>
    </location>
</feature>
<accession>A0A176W8P4</accession>
<proteinExistence type="predicted"/>
<comment type="caution">
    <text evidence="2">The sequence shown here is derived from an EMBL/GenBank/DDBJ whole genome shotgun (WGS) entry which is preliminary data.</text>
</comment>
<dbReference type="EMBL" id="LVLJ01001470">
    <property type="protein sequence ID" value="OAE29389.1"/>
    <property type="molecule type" value="Genomic_DNA"/>
</dbReference>
<dbReference type="AlphaFoldDB" id="A0A176W8P4"/>
<name>A0A176W8P4_MARPO</name>
<evidence type="ECO:0008006" key="4">
    <source>
        <dbReference type="Google" id="ProtNLM"/>
    </source>
</evidence>